<gene>
    <name evidence="7" type="ORF">RS030_7944</name>
</gene>
<dbReference type="SMART" id="SM00744">
    <property type="entry name" value="RINGv"/>
    <property type="match status" value="1"/>
</dbReference>
<name>A0AAV9XTM9_9CRYT</name>
<keyword evidence="2 4" id="KW-0863">Zinc-finger</keyword>
<evidence type="ECO:0000256" key="4">
    <source>
        <dbReference type="PROSITE-ProRule" id="PRU00175"/>
    </source>
</evidence>
<organism evidence="7 8">
    <name type="scientific">Cryptosporidium xiaoi</name>
    <dbReference type="NCBI Taxonomy" id="659607"/>
    <lineage>
        <taxon>Eukaryota</taxon>
        <taxon>Sar</taxon>
        <taxon>Alveolata</taxon>
        <taxon>Apicomplexa</taxon>
        <taxon>Conoidasida</taxon>
        <taxon>Coccidia</taxon>
        <taxon>Eucoccidiorida</taxon>
        <taxon>Eimeriorina</taxon>
        <taxon>Cryptosporidiidae</taxon>
        <taxon>Cryptosporidium</taxon>
    </lineage>
</organism>
<dbReference type="InterPro" id="IPR001841">
    <property type="entry name" value="Znf_RING"/>
</dbReference>
<evidence type="ECO:0000256" key="2">
    <source>
        <dbReference type="ARBA" id="ARBA00022771"/>
    </source>
</evidence>
<dbReference type="CDD" id="cd16454">
    <property type="entry name" value="RING-H2_PA-TM-RING"/>
    <property type="match status" value="1"/>
</dbReference>
<keyword evidence="5" id="KW-1133">Transmembrane helix</keyword>
<comment type="caution">
    <text evidence="7">The sequence shown here is derived from an EMBL/GenBank/DDBJ whole genome shotgun (WGS) entry which is preliminary data.</text>
</comment>
<dbReference type="Pfam" id="PF13639">
    <property type="entry name" value="zf-RING_2"/>
    <property type="match status" value="1"/>
</dbReference>
<dbReference type="SMART" id="SM00184">
    <property type="entry name" value="RING"/>
    <property type="match status" value="1"/>
</dbReference>
<proteinExistence type="predicted"/>
<evidence type="ECO:0000313" key="7">
    <source>
        <dbReference type="EMBL" id="KAK6588113.1"/>
    </source>
</evidence>
<evidence type="ECO:0000313" key="8">
    <source>
        <dbReference type="Proteomes" id="UP001311799"/>
    </source>
</evidence>
<keyword evidence="1" id="KW-0479">Metal-binding</keyword>
<dbReference type="InterPro" id="IPR013083">
    <property type="entry name" value="Znf_RING/FYVE/PHD"/>
</dbReference>
<evidence type="ECO:0000256" key="1">
    <source>
        <dbReference type="ARBA" id="ARBA00022723"/>
    </source>
</evidence>
<sequence>MLVNSCSTALLIVFSMFLLILIIFCNFVLIFCKRLPCLVGDYDNGIGRSNYPIVRVGNRCEHVNSINMQELSEISPITKYSSITKKLGKTVNKYYSTSVFGSTSSNGTQKSKHCYTCAICLSNIDDDDLIRSLPCSHIYHYNCIDEWVKVKSSCPLCNVSLDTIFKDRNILGYKDHASSIQNNDEMHIYMV</sequence>
<feature type="transmembrane region" description="Helical" evidence="5">
    <location>
        <begin position="12"/>
        <end position="32"/>
    </location>
</feature>
<reference evidence="7 8" key="1">
    <citation type="submission" date="2023-10" db="EMBL/GenBank/DDBJ databases">
        <title>Comparative genomics analysis reveals potential genetic determinants of host preference in Cryptosporidium xiaoi.</title>
        <authorList>
            <person name="Xiao L."/>
            <person name="Li J."/>
        </authorList>
    </citation>
    <scope>NUCLEOTIDE SEQUENCE [LARGE SCALE GENOMIC DNA]</scope>
    <source>
        <strain evidence="7 8">52996</strain>
    </source>
</reference>
<dbReference type="AlphaFoldDB" id="A0AAV9XTM9"/>
<dbReference type="InterPro" id="IPR011016">
    <property type="entry name" value="Znf_RING-CH"/>
</dbReference>
<keyword evidence="3" id="KW-0862">Zinc</keyword>
<evidence type="ECO:0000256" key="5">
    <source>
        <dbReference type="SAM" id="Phobius"/>
    </source>
</evidence>
<keyword evidence="8" id="KW-1185">Reference proteome</keyword>
<dbReference type="Proteomes" id="UP001311799">
    <property type="component" value="Unassembled WGS sequence"/>
</dbReference>
<dbReference type="GO" id="GO:0008270">
    <property type="term" value="F:zinc ion binding"/>
    <property type="evidence" value="ECO:0007669"/>
    <property type="project" value="UniProtKB-KW"/>
</dbReference>
<keyword evidence="5" id="KW-0812">Transmembrane</keyword>
<dbReference type="PANTHER" id="PTHR46719">
    <property type="entry name" value="TRANSCRIPTION FACTOR C2H2 FAMILY-RELATED"/>
    <property type="match status" value="1"/>
</dbReference>
<dbReference type="InterPro" id="IPR045899">
    <property type="entry name" value="ATL71-like"/>
</dbReference>
<dbReference type="PROSITE" id="PS50089">
    <property type="entry name" value="ZF_RING_2"/>
    <property type="match status" value="1"/>
</dbReference>
<feature type="domain" description="RING-type" evidence="6">
    <location>
        <begin position="117"/>
        <end position="158"/>
    </location>
</feature>
<dbReference type="SUPFAM" id="SSF57850">
    <property type="entry name" value="RING/U-box"/>
    <property type="match status" value="1"/>
</dbReference>
<accession>A0AAV9XTM9</accession>
<protein>
    <submittedName>
        <fullName evidence="7">Ring finger</fullName>
    </submittedName>
</protein>
<dbReference type="EMBL" id="JAWDEY010000035">
    <property type="protein sequence ID" value="KAK6588113.1"/>
    <property type="molecule type" value="Genomic_DNA"/>
</dbReference>
<dbReference type="Gene3D" id="3.30.40.10">
    <property type="entry name" value="Zinc/RING finger domain, C3HC4 (zinc finger)"/>
    <property type="match status" value="1"/>
</dbReference>
<dbReference type="PANTHER" id="PTHR46719:SF10">
    <property type="entry name" value="RING-TYPE DOMAIN-CONTAINING PROTEIN"/>
    <property type="match status" value="1"/>
</dbReference>
<evidence type="ECO:0000256" key="3">
    <source>
        <dbReference type="ARBA" id="ARBA00022833"/>
    </source>
</evidence>
<evidence type="ECO:0000259" key="6">
    <source>
        <dbReference type="PROSITE" id="PS50089"/>
    </source>
</evidence>
<keyword evidence="5" id="KW-0472">Membrane</keyword>